<keyword evidence="3" id="KW-1185">Reference proteome</keyword>
<evidence type="ECO:0000313" key="2">
    <source>
        <dbReference type="EMBL" id="GFY95247.1"/>
    </source>
</evidence>
<dbReference type="PANTHER" id="PTHR34222:SF37">
    <property type="entry name" value="RETROTRANSPOSON GAG DOMAIN-CONTAINING PROTEIN"/>
    <property type="match status" value="1"/>
</dbReference>
<keyword evidence="1" id="KW-1133">Transmembrane helix</keyword>
<proteinExistence type="predicted"/>
<keyword evidence="1" id="KW-0812">Transmembrane</keyword>
<sequence>MTSLQYYYALTTLWQRLDHLADYTPICSADITAFRKFIDKQRVFKFLAGIRDEYDQVRCHILNTNLVPSLREAFAIIQNEENRRGVMLPPIPSERSALFLFHSPSVAASLPIVILVLMLVVMIKISYIVITFSDLVTLGRPAGVYMVDLLLEDEVVVQDLRVAVVAVLVLIILQWSNLLLQALSL</sequence>
<feature type="transmembrane region" description="Helical" evidence="1">
    <location>
        <begin position="160"/>
        <end position="180"/>
    </location>
</feature>
<accession>A0A7J0FBI6</accession>
<dbReference type="OrthoDB" id="1736872at2759"/>
<feature type="transmembrane region" description="Helical" evidence="1">
    <location>
        <begin position="105"/>
        <end position="130"/>
    </location>
</feature>
<reference evidence="2 3" key="1">
    <citation type="submission" date="2019-07" db="EMBL/GenBank/DDBJ databases">
        <title>De Novo Assembly of kiwifruit Actinidia rufa.</title>
        <authorList>
            <person name="Sugita-Konishi S."/>
            <person name="Sato K."/>
            <person name="Mori E."/>
            <person name="Abe Y."/>
            <person name="Kisaki G."/>
            <person name="Hamano K."/>
            <person name="Suezawa K."/>
            <person name="Otani M."/>
            <person name="Fukuda T."/>
            <person name="Manabe T."/>
            <person name="Gomi K."/>
            <person name="Tabuchi M."/>
            <person name="Akimitsu K."/>
            <person name="Kataoka I."/>
        </authorList>
    </citation>
    <scope>NUCLEOTIDE SEQUENCE [LARGE SCALE GENOMIC DNA]</scope>
    <source>
        <strain evidence="3">cv. Fuchu</strain>
    </source>
</reference>
<gene>
    <name evidence="2" type="ORF">Acr_10g0006320</name>
</gene>
<name>A0A7J0FBI6_9ERIC</name>
<evidence type="ECO:0000256" key="1">
    <source>
        <dbReference type="SAM" id="Phobius"/>
    </source>
</evidence>
<dbReference type="AlphaFoldDB" id="A0A7J0FBI6"/>
<keyword evidence="1" id="KW-0472">Membrane</keyword>
<comment type="caution">
    <text evidence="2">The sequence shown here is derived from an EMBL/GenBank/DDBJ whole genome shotgun (WGS) entry which is preliminary data.</text>
</comment>
<evidence type="ECO:0000313" key="3">
    <source>
        <dbReference type="Proteomes" id="UP000585474"/>
    </source>
</evidence>
<protein>
    <submittedName>
        <fullName evidence="2">Uncharacterized protein</fullName>
    </submittedName>
</protein>
<dbReference type="Proteomes" id="UP000585474">
    <property type="component" value="Unassembled WGS sequence"/>
</dbReference>
<dbReference type="PANTHER" id="PTHR34222">
    <property type="entry name" value="GAG_PRE-INTEGRS DOMAIN-CONTAINING PROTEIN"/>
    <property type="match status" value="1"/>
</dbReference>
<organism evidence="2 3">
    <name type="scientific">Actinidia rufa</name>
    <dbReference type="NCBI Taxonomy" id="165716"/>
    <lineage>
        <taxon>Eukaryota</taxon>
        <taxon>Viridiplantae</taxon>
        <taxon>Streptophyta</taxon>
        <taxon>Embryophyta</taxon>
        <taxon>Tracheophyta</taxon>
        <taxon>Spermatophyta</taxon>
        <taxon>Magnoliopsida</taxon>
        <taxon>eudicotyledons</taxon>
        <taxon>Gunneridae</taxon>
        <taxon>Pentapetalae</taxon>
        <taxon>asterids</taxon>
        <taxon>Ericales</taxon>
        <taxon>Actinidiaceae</taxon>
        <taxon>Actinidia</taxon>
    </lineage>
</organism>
<dbReference type="EMBL" id="BJWL01000010">
    <property type="protein sequence ID" value="GFY95247.1"/>
    <property type="molecule type" value="Genomic_DNA"/>
</dbReference>